<reference evidence="1 2" key="1">
    <citation type="submission" date="2023-07" db="EMBL/GenBank/DDBJ databases">
        <authorList>
            <person name="Girao M."/>
            <person name="Carvalho M.F."/>
        </authorList>
    </citation>
    <scope>NUCLEOTIDE SEQUENCE [LARGE SCALE GENOMIC DNA]</scope>
    <source>
        <strain evidence="1 2">YIM65754</strain>
    </source>
</reference>
<dbReference type="EMBL" id="JAUTXY010000006">
    <property type="protein sequence ID" value="MEE2058947.1"/>
    <property type="molecule type" value="Genomic_DNA"/>
</dbReference>
<protein>
    <submittedName>
        <fullName evidence="1">Uncharacterized protein</fullName>
    </submittedName>
</protein>
<dbReference type="RefSeq" id="WP_330134175.1">
    <property type="nucleotide sequence ID" value="NZ_JAUTXY010000006.1"/>
</dbReference>
<keyword evidence="2" id="KW-1185">Reference proteome</keyword>
<evidence type="ECO:0000313" key="2">
    <source>
        <dbReference type="Proteomes" id="UP001336020"/>
    </source>
</evidence>
<dbReference type="Proteomes" id="UP001336020">
    <property type="component" value="Unassembled WGS sequence"/>
</dbReference>
<name>A0ABU7LDG7_9NOCA</name>
<accession>A0ABU7LDG7</accession>
<sequence length="85" mass="9411">MTAIDHDRAYEIALDSELGVTTTAHPLTFTGPGPTWICDIEGCHRTRTTACKPAGCANDRIDGREFKSQIRGYLVDDEVELGWDE</sequence>
<organism evidence="1 2">
    <name type="scientific">Rhodococcus artemisiae</name>
    <dbReference type="NCBI Taxonomy" id="714159"/>
    <lineage>
        <taxon>Bacteria</taxon>
        <taxon>Bacillati</taxon>
        <taxon>Actinomycetota</taxon>
        <taxon>Actinomycetes</taxon>
        <taxon>Mycobacteriales</taxon>
        <taxon>Nocardiaceae</taxon>
        <taxon>Rhodococcus</taxon>
    </lineage>
</organism>
<comment type="caution">
    <text evidence="1">The sequence shown here is derived from an EMBL/GenBank/DDBJ whole genome shotgun (WGS) entry which is preliminary data.</text>
</comment>
<evidence type="ECO:0000313" key="1">
    <source>
        <dbReference type="EMBL" id="MEE2058947.1"/>
    </source>
</evidence>
<proteinExistence type="predicted"/>
<gene>
    <name evidence="1" type="ORF">Q7514_15610</name>
</gene>